<dbReference type="EMBL" id="LAZR01028237">
    <property type="protein sequence ID" value="KKL63242.1"/>
    <property type="molecule type" value="Genomic_DNA"/>
</dbReference>
<organism evidence="1">
    <name type="scientific">marine sediment metagenome</name>
    <dbReference type="NCBI Taxonomy" id="412755"/>
    <lineage>
        <taxon>unclassified sequences</taxon>
        <taxon>metagenomes</taxon>
        <taxon>ecological metagenomes</taxon>
    </lineage>
</organism>
<dbReference type="AlphaFoldDB" id="A0A0F9GJ65"/>
<proteinExistence type="predicted"/>
<sequence>MGFISRHSASRIGAGIGGAARINQAEEIVGIPWLYQLALEGNVYLAGTGIAEAGIDDDDGVLDEEGLLVLQAPSSGTLVIPLYMRAYFDTEQAQVPAIMVAYIQASKTWGATTGTATTGINALGGASPNTQSALVWTAAVTDAAVSDAENVVLTERTHLLASFITNEMATTDVAVESPGISTTEYTWTPDFPIILSTGSSLLFQAFTPTARSKYNTTVAWAELDSSVYGL</sequence>
<reference evidence="1" key="1">
    <citation type="journal article" date="2015" name="Nature">
        <title>Complex archaea that bridge the gap between prokaryotes and eukaryotes.</title>
        <authorList>
            <person name="Spang A."/>
            <person name="Saw J.H."/>
            <person name="Jorgensen S.L."/>
            <person name="Zaremba-Niedzwiedzka K."/>
            <person name="Martijn J."/>
            <person name="Lind A.E."/>
            <person name="van Eijk R."/>
            <person name="Schleper C."/>
            <person name="Guy L."/>
            <person name="Ettema T.J."/>
        </authorList>
    </citation>
    <scope>NUCLEOTIDE SEQUENCE</scope>
</reference>
<evidence type="ECO:0000313" key="1">
    <source>
        <dbReference type="EMBL" id="KKL63242.1"/>
    </source>
</evidence>
<name>A0A0F9GJ65_9ZZZZ</name>
<comment type="caution">
    <text evidence="1">The sequence shown here is derived from an EMBL/GenBank/DDBJ whole genome shotgun (WGS) entry which is preliminary data.</text>
</comment>
<protein>
    <submittedName>
        <fullName evidence="1">Uncharacterized protein</fullName>
    </submittedName>
</protein>
<accession>A0A0F9GJ65</accession>
<gene>
    <name evidence="1" type="ORF">LCGC14_2177040</name>
</gene>